<dbReference type="Proteomes" id="UP000887574">
    <property type="component" value="Unplaced"/>
</dbReference>
<evidence type="ECO:0000256" key="7">
    <source>
        <dbReference type="ARBA" id="ARBA00040545"/>
    </source>
</evidence>
<dbReference type="GO" id="GO:0016836">
    <property type="term" value="F:hydro-lyase activity"/>
    <property type="evidence" value="ECO:0007669"/>
    <property type="project" value="TreeGrafter"/>
</dbReference>
<evidence type="ECO:0000313" key="9">
    <source>
        <dbReference type="Proteomes" id="UP000887574"/>
    </source>
</evidence>
<dbReference type="PANTHER" id="PTHR43602:SF1">
    <property type="entry name" value="ENOYL-COA HYDRATASE DOMAIN-CONTAINING PROTEIN 3, MITOCHONDRIAL"/>
    <property type="match status" value="1"/>
</dbReference>
<organism evidence="9 10">
    <name type="scientific">Ditylenchus dipsaci</name>
    <dbReference type="NCBI Taxonomy" id="166011"/>
    <lineage>
        <taxon>Eukaryota</taxon>
        <taxon>Metazoa</taxon>
        <taxon>Ecdysozoa</taxon>
        <taxon>Nematoda</taxon>
        <taxon>Chromadorea</taxon>
        <taxon>Rhabditida</taxon>
        <taxon>Tylenchina</taxon>
        <taxon>Tylenchomorpha</taxon>
        <taxon>Sphaerularioidea</taxon>
        <taxon>Anguinidae</taxon>
        <taxon>Anguininae</taxon>
        <taxon>Ditylenchus</taxon>
    </lineage>
</organism>
<dbReference type="InterPro" id="IPR014748">
    <property type="entry name" value="Enoyl-CoA_hydra_C"/>
</dbReference>
<sequence>MFSKSLSACGYFRSATSKNKFLTRLLCSDLTEKPVDNRPIRQELYFENRVVRLIFNKPKNRNVLSLEMMNALYTELHSIDQIEKLRAVILAGDGPAFCAGHDLKELIHEQGSDCHKQVFKRCSELMLLIQSMKLPVIAEVDGVAAAAGCQLISTCDIVVASEKSTFSVPGLKAGIFCSTPGIPLARNIPRKLAMDMLLTARTISAKEALQAGLVSRVVSSEQTSEEALRVAEDILKMSRSVTALGKAFFYAQIEQSNLSSVYRQGESVMCGNLKLVDAQQGIQSFVAKSKEVPSWTHSNEIHK</sequence>
<evidence type="ECO:0000256" key="4">
    <source>
        <dbReference type="ARBA" id="ARBA00023098"/>
    </source>
</evidence>
<dbReference type="GO" id="GO:0005739">
    <property type="term" value="C:mitochondrion"/>
    <property type="evidence" value="ECO:0007669"/>
    <property type="project" value="UniProtKB-SubCell"/>
</dbReference>
<dbReference type="SUPFAM" id="SSF52096">
    <property type="entry name" value="ClpP/crotonase"/>
    <property type="match status" value="1"/>
</dbReference>
<dbReference type="Pfam" id="PF00378">
    <property type="entry name" value="ECH_1"/>
    <property type="match status" value="1"/>
</dbReference>
<evidence type="ECO:0000256" key="1">
    <source>
        <dbReference type="ARBA" id="ARBA00004173"/>
    </source>
</evidence>
<dbReference type="CDD" id="cd06558">
    <property type="entry name" value="crotonase-like"/>
    <property type="match status" value="1"/>
</dbReference>
<evidence type="ECO:0000313" key="10">
    <source>
        <dbReference type="WBParaSite" id="jg2528"/>
    </source>
</evidence>
<dbReference type="InterPro" id="IPR029045">
    <property type="entry name" value="ClpP/crotonase-like_dom_sf"/>
</dbReference>
<evidence type="ECO:0000256" key="5">
    <source>
        <dbReference type="ARBA" id="ARBA00023128"/>
    </source>
</evidence>
<comment type="similarity">
    <text evidence="8">Belongs to the enoyl-CoA hydratase/isomerase family.</text>
</comment>
<dbReference type="InterPro" id="IPR018376">
    <property type="entry name" value="Enoyl-CoA_hyd/isom_CS"/>
</dbReference>
<keyword evidence="3" id="KW-0809">Transit peptide</keyword>
<dbReference type="Gene3D" id="3.90.226.10">
    <property type="entry name" value="2-enoyl-CoA Hydratase, Chain A, domain 1"/>
    <property type="match status" value="1"/>
</dbReference>
<dbReference type="WBParaSite" id="jg2528">
    <property type="protein sequence ID" value="jg2528"/>
    <property type="gene ID" value="jg2528"/>
</dbReference>
<evidence type="ECO:0000256" key="2">
    <source>
        <dbReference type="ARBA" id="ARBA00022832"/>
    </source>
</evidence>
<evidence type="ECO:0000256" key="8">
    <source>
        <dbReference type="RuleBase" id="RU003707"/>
    </source>
</evidence>
<comment type="function">
    <text evidence="6">May play a role in fatty acid biosynthesis and insulin sensitivity.</text>
</comment>
<evidence type="ECO:0000256" key="6">
    <source>
        <dbReference type="ARBA" id="ARBA00037410"/>
    </source>
</evidence>
<comment type="subcellular location">
    <subcellularLocation>
        <location evidence="1">Mitochondrion</location>
    </subcellularLocation>
</comment>
<accession>A0A915E031</accession>
<keyword evidence="2" id="KW-0276">Fatty acid metabolism</keyword>
<dbReference type="InterPro" id="IPR001753">
    <property type="entry name" value="Enoyl-CoA_hydra/iso"/>
</dbReference>
<keyword evidence="4" id="KW-0443">Lipid metabolism</keyword>
<dbReference type="Gene3D" id="1.10.12.10">
    <property type="entry name" value="Lyase 2-enoyl-coa Hydratase, Chain A, domain 2"/>
    <property type="match status" value="1"/>
</dbReference>
<protein>
    <recommendedName>
        <fullName evidence="7">Enoyl-CoA hydratase domain-containing protein 3, mitochondrial</fullName>
    </recommendedName>
</protein>
<keyword evidence="5" id="KW-0496">Mitochondrion</keyword>
<name>A0A915E031_9BILA</name>
<evidence type="ECO:0000256" key="3">
    <source>
        <dbReference type="ARBA" id="ARBA00022946"/>
    </source>
</evidence>
<dbReference type="InterPro" id="IPR052377">
    <property type="entry name" value="Mitochondrial_ECH-domain"/>
</dbReference>
<dbReference type="PROSITE" id="PS00166">
    <property type="entry name" value="ENOYL_COA_HYDRATASE"/>
    <property type="match status" value="1"/>
</dbReference>
<dbReference type="PANTHER" id="PTHR43602">
    <property type="match status" value="1"/>
</dbReference>
<proteinExistence type="inferred from homology"/>
<dbReference type="GO" id="GO:0006631">
    <property type="term" value="P:fatty acid metabolic process"/>
    <property type="evidence" value="ECO:0007669"/>
    <property type="project" value="UniProtKB-KW"/>
</dbReference>
<keyword evidence="9" id="KW-1185">Reference proteome</keyword>
<reference evidence="10" key="1">
    <citation type="submission" date="2022-11" db="UniProtKB">
        <authorList>
            <consortium name="WormBaseParasite"/>
        </authorList>
    </citation>
    <scope>IDENTIFICATION</scope>
</reference>
<dbReference type="AlphaFoldDB" id="A0A915E031"/>